<evidence type="ECO:0000256" key="1">
    <source>
        <dbReference type="PROSITE-ProRule" id="PRU00042"/>
    </source>
</evidence>
<feature type="region of interest" description="Disordered" evidence="2">
    <location>
        <begin position="465"/>
        <end position="494"/>
    </location>
</feature>
<feature type="compositionally biased region" description="Low complexity" evidence="2">
    <location>
        <begin position="41"/>
        <end position="55"/>
    </location>
</feature>
<keyword evidence="1" id="KW-0862">Zinc</keyword>
<keyword evidence="1" id="KW-0479">Metal-binding</keyword>
<keyword evidence="1" id="KW-0863">Zinc-finger</keyword>
<feature type="region of interest" description="Disordered" evidence="2">
    <location>
        <begin position="702"/>
        <end position="785"/>
    </location>
</feature>
<dbReference type="VEuPathDB" id="FungiDB:CPAG_09005"/>
<evidence type="ECO:0000256" key="2">
    <source>
        <dbReference type="SAM" id="MobiDB-lite"/>
    </source>
</evidence>
<feature type="compositionally biased region" description="Polar residues" evidence="2">
    <location>
        <begin position="465"/>
        <end position="481"/>
    </location>
</feature>
<dbReference type="SMART" id="SM00355">
    <property type="entry name" value="ZnF_C2H2"/>
    <property type="match status" value="2"/>
</dbReference>
<feature type="domain" description="C2H2-type" evidence="3">
    <location>
        <begin position="738"/>
        <end position="774"/>
    </location>
</feature>
<feature type="compositionally biased region" description="Low complexity" evidence="2">
    <location>
        <begin position="233"/>
        <end position="258"/>
    </location>
</feature>
<dbReference type="PROSITE" id="PS50157">
    <property type="entry name" value="ZINC_FINGER_C2H2_2"/>
    <property type="match status" value="2"/>
</dbReference>
<reference evidence="4 5" key="1">
    <citation type="submission" date="2007-06" db="EMBL/GenBank/DDBJ databases">
        <title>The Genome Sequence of Coccidioides posadasii RMSCC_3488.</title>
        <authorList>
            <consortium name="Coccidioides Genome Resources Consortium"/>
            <consortium name="The Broad Institute Genome Sequencing Platform"/>
            <person name="Henn M.R."/>
            <person name="Sykes S."/>
            <person name="Young S."/>
            <person name="Jaffe D."/>
            <person name="Berlin A."/>
            <person name="Alvarez P."/>
            <person name="Butler J."/>
            <person name="Gnerre S."/>
            <person name="Grabherr M."/>
            <person name="Mauceli E."/>
            <person name="Brockman W."/>
            <person name="Kodira C."/>
            <person name="Alvarado L."/>
            <person name="Zeng Q."/>
            <person name="Crawford M."/>
            <person name="Antoine C."/>
            <person name="Devon K."/>
            <person name="Galgiani J."/>
            <person name="Orsborn K."/>
            <person name="Lewis M.L."/>
            <person name="Nusbaum C."/>
            <person name="Galagan J."/>
            <person name="Birren B."/>
        </authorList>
    </citation>
    <scope>NUCLEOTIDE SEQUENCE [LARGE SCALE GENOMIC DNA]</scope>
    <source>
        <strain evidence="4 5">RMSCC 3488</strain>
    </source>
</reference>
<dbReference type="GO" id="GO:0008270">
    <property type="term" value="F:zinc ion binding"/>
    <property type="evidence" value="ECO:0007669"/>
    <property type="project" value="UniProtKB-KW"/>
</dbReference>
<evidence type="ECO:0000259" key="3">
    <source>
        <dbReference type="PROSITE" id="PS50157"/>
    </source>
</evidence>
<feature type="compositionally biased region" description="Basic and acidic residues" evidence="2">
    <location>
        <begin position="318"/>
        <end position="327"/>
    </location>
</feature>
<name>A0A0J6FQP4_COCPO</name>
<feature type="region of interest" description="Disordered" evidence="2">
    <location>
        <begin position="348"/>
        <end position="382"/>
    </location>
</feature>
<dbReference type="AlphaFoldDB" id="A0A0J6FQP4"/>
<feature type="compositionally biased region" description="Basic residues" evidence="2">
    <location>
        <begin position="770"/>
        <end position="779"/>
    </location>
</feature>
<feature type="compositionally biased region" description="Polar residues" evidence="2">
    <location>
        <begin position="69"/>
        <end position="86"/>
    </location>
</feature>
<feature type="compositionally biased region" description="Low complexity" evidence="2">
    <location>
        <begin position="597"/>
        <end position="617"/>
    </location>
</feature>
<feature type="compositionally biased region" description="Polar residues" evidence="2">
    <location>
        <begin position="554"/>
        <end position="568"/>
    </location>
</feature>
<dbReference type="InterPro" id="IPR013087">
    <property type="entry name" value="Znf_C2H2_type"/>
</dbReference>
<feature type="compositionally biased region" description="Low complexity" evidence="2">
    <location>
        <begin position="13"/>
        <end position="23"/>
    </location>
</feature>
<feature type="compositionally biased region" description="Polar residues" evidence="2">
    <location>
        <begin position="618"/>
        <end position="631"/>
    </location>
</feature>
<feature type="compositionally biased region" description="Polar residues" evidence="2">
    <location>
        <begin position="648"/>
        <end position="660"/>
    </location>
</feature>
<feature type="domain" description="C2H2-type" evidence="3">
    <location>
        <begin position="686"/>
        <end position="716"/>
    </location>
</feature>
<dbReference type="InterPro" id="IPR036236">
    <property type="entry name" value="Znf_C2H2_sf"/>
</dbReference>
<dbReference type="EMBL" id="DS268114">
    <property type="protein sequence ID" value="KMM72713.1"/>
    <property type="molecule type" value="Genomic_DNA"/>
</dbReference>
<organism evidence="4 5">
    <name type="scientific">Coccidioides posadasii RMSCC 3488</name>
    <dbReference type="NCBI Taxonomy" id="454284"/>
    <lineage>
        <taxon>Eukaryota</taxon>
        <taxon>Fungi</taxon>
        <taxon>Dikarya</taxon>
        <taxon>Ascomycota</taxon>
        <taxon>Pezizomycotina</taxon>
        <taxon>Eurotiomycetes</taxon>
        <taxon>Eurotiomycetidae</taxon>
        <taxon>Onygenales</taxon>
        <taxon>Onygenaceae</taxon>
        <taxon>Coccidioides</taxon>
    </lineage>
</organism>
<feature type="compositionally biased region" description="Polar residues" evidence="2">
    <location>
        <begin position="744"/>
        <end position="755"/>
    </location>
</feature>
<dbReference type="PROSITE" id="PS00028">
    <property type="entry name" value="ZINC_FINGER_C2H2_1"/>
    <property type="match status" value="1"/>
</dbReference>
<dbReference type="OrthoDB" id="7295497at2759"/>
<reference evidence="5" key="3">
    <citation type="journal article" date="2010" name="Genome Res.">
        <title>Population genomic sequencing of Coccidioides fungi reveals recent hybridization and transposon control.</title>
        <authorList>
            <person name="Neafsey D.E."/>
            <person name="Barker B.M."/>
            <person name="Sharpton T.J."/>
            <person name="Stajich J.E."/>
            <person name="Park D.J."/>
            <person name="Whiston E."/>
            <person name="Hung C.-Y."/>
            <person name="McMahan C."/>
            <person name="White J."/>
            <person name="Sykes S."/>
            <person name="Heiman D."/>
            <person name="Young S."/>
            <person name="Zeng Q."/>
            <person name="Abouelleil A."/>
            <person name="Aftuck L."/>
            <person name="Bessette D."/>
            <person name="Brown A."/>
            <person name="FitzGerald M."/>
            <person name="Lui A."/>
            <person name="Macdonald J.P."/>
            <person name="Priest M."/>
            <person name="Orbach M.J."/>
            <person name="Galgiani J.N."/>
            <person name="Kirkland T.N."/>
            <person name="Cole G.T."/>
            <person name="Birren B.W."/>
            <person name="Henn M.R."/>
            <person name="Taylor J.W."/>
            <person name="Rounsley S.D."/>
        </authorList>
    </citation>
    <scope>NUCLEOTIDE SEQUENCE [LARGE SCALE GENOMIC DNA]</scope>
    <source>
        <strain evidence="5">RMSCC 3488</strain>
    </source>
</reference>
<feature type="region of interest" description="Disordered" evidence="2">
    <location>
        <begin position="547"/>
        <end position="568"/>
    </location>
</feature>
<dbReference type="Gene3D" id="3.30.160.60">
    <property type="entry name" value="Classic Zinc Finger"/>
    <property type="match status" value="1"/>
</dbReference>
<proteinExistence type="predicted"/>
<feature type="region of interest" description="Disordered" evidence="2">
    <location>
        <begin position="1"/>
        <end position="55"/>
    </location>
</feature>
<feature type="compositionally biased region" description="Polar residues" evidence="2">
    <location>
        <begin position="124"/>
        <end position="135"/>
    </location>
</feature>
<feature type="region of interest" description="Disordered" evidence="2">
    <location>
        <begin position="583"/>
        <end position="682"/>
    </location>
</feature>
<protein>
    <submittedName>
        <fullName evidence="4">SILG protein</fullName>
    </submittedName>
</protein>
<reference evidence="5" key="2">
    <citation type="journal article" date="2009" name="Genome Res.">
        <title>Comparative genomic analyses of the human fungal pathogens Coccidioides and their relatives.</title>
        <authorList>
            <person name="Sharpton T.J."/>
            <person name="Stajich J.E."/>
            <person name="Rounsley S.D."/>
            <person name="Gardner M.J."/>
            <person name="Wortman J.R."/>
            <person name="Jordar V.S."/>
            <person name="Maiti R."/>
            <person name="Kodira C.D."/>
            <person name="Neafsey D.E."/>
            <person name="Zeng Q."/>
            <person name="Hung C.-Y."/>
            <person name="McMahan C."/>
            <person name="Muszewska A."/>
            <person name="Grynberg M."/>
            <person name="Mandel M.A."/>
            <person name="Kellner E.M."/>
            <person name="Barker B.M."/>
            <person name="Galgiani J.N."/>
            <person name="Orbach M.J."/>
            <person name="Kirkland T.N."/>
            <person name="Cole G.T."/>
            <person name="Henn M.R."/>
            <person name="Birren B.W."/>
            <person name="Taylor J.W."/>
        </authorList>
    </citation>
    <scope>NUCLEOTIDE SEQUENCE [LARGE SCALE GENOMIC DNA]</scope>
    <source>
        <strain evidence="5">RMSCC 3488</strain>
    </source>
</reference>
<accession>A0A0J6FQP4</accession>
<feature type="compositionally biased region" description="Low complexity" evidence="2">
    <location>
        <begin position="102"/>
        <end position="123"/>
    </location>
</feature>
<feature type="region of interest" description="Disordered" evidence="2">
    <location>
        <begin position="67"/>
        <end position="137"/>
    </location>
</feature>
<gene>
    <name evidence="4" type="ORF">CPAG_09005</name>
</gene>
<feature type="region of interest" description="Disordered" evidence="2">
    <location>
        <begin position="318"/>
        <end position="337"/>
    </location>
</feature>
<feature type="region of interest" description="Disordered" evidence="2">
    <location>
        <begin position="233"/>
        <end position="301"/>
    </location>
</feature>
<evidence type="ECO:0000313" key="5">
    <source>
        <dbReference type="Proteomes" id="UP000054567"/>
    </source>
</evidence>
<feature type="compositionally biased region" description="Polar residues" evidence="2">
    <location>
        <begin position="259"/>
        <end position="273"/>
    </location>
</feature>
<dbReference type="SUPFAM" id="SSF57667">
    <property type="entry name" value="beta-beta-alpha zinc fingers"/>
    <property type="match status" value="1"/>
</dbReference>
<evidence type="ECO:0000313" key="4">
    <source>
        <dbReference type="EMBL" id="KMM72713.1"/>
    </source>
</evidence>
<sequence>MLNRHYHQQHPLSPSTYPSSRSQSYRHHNLALSDPATTGSQHQQQHPQQQQQQQQLFFPQQYQEGILDPTQQPGFHSPSTTSSSQPFAAVPLTPAQSQRSNLPYLSTPPSSSAAASPTYSSPAFSTQNSPSTELDSSFWPETASFSMQDNTYSSLGGLPHTPPIKVFQPAPLFGDDGFDQQDVAGASMLLQSGLPLDNTEFNNLLSPVKFCQNSRHSQQQQFYPGISHKRASSGSSVLSLPSASAVPPLESSFSSVSSPANTTHQGYSVSSPSRPLPTPQRTPVQTSFLAPPAYNSGAGDACNTETEMAMRRAILEQQRHPHQEQQHRRTNQQQGEDEATFPYSLAQSVSSLSHNSPATPQTSYPDDFDESNKSLSHGETNLPDIDRWMDEYLQADAFADLGSQSSSQIGMPKLNRTISDVYQDELYNPLMAAPQQETKPVQPRVNKPYAPYLNVMADRLQAAQQGHISARSHSPNSNIARQRSPFRHGSPYAQMPSAYTSAHLQQPTHPTSGLRGMELMGAGSAAQDEPKTISPKDALLEYHEPEEGNVPLFPSQTDSSQYNVPTTMTTSPEFQLSANFTPLSQYPNQFGQGGDQNGQFYLPQPQQHPQMPRQPQQGTMRSHQPQQQQPDRTLIQHTPEFPAHVPSMESTNSERNNSGVSSTPTRPQPQSPIKRPLDTSSDAGTYSCTYHGCTLRFETPAKLQKHKREAHRQTTPGSHGLARDGSSLAMRNSQAGPHKCERINPSTGKPCNSIFSRPYDLTRHEDTIHNARKQKRRRPSLATTL</sequence>
<feature type="compositionally biased region" description="Polar residues" evidence="2">
    <location>
        <begin position="348"/>
        <end position="364"/>
    </location>
</feature>
<dbReference type="Proteomes" id="UP000054567">
    <property type="component" value="Unassembled WGS sequence"/>
</dbReference>
<feature type="compositionally biased region" description="Basic and acidic residues" evidence="2">
    <location>
        <begin position="760"/>
        <end position="769"/>
    </location>
</feature>